<evidence type="ECO:0000256" key="4">
    <source>
        <dbReference type="SAM" id="MobiDB-lite"/>
    </source>
</evidence>
<dbReference type="EMBL" id="JBBJBU010000009">
    <property type="protein sequence ID" value="KAK7204165.1"/>
    <property type="molecule type" value="Genomic_DNA"/>
</dbReference>
<dbReference type="Gene3D" id="2.130.10.10">
    <property type="entry name" value="YVTN repeat-like/Quinoprotein amine dehydrogenase"/>
    <property type="match status" value="2"/>
</dbReference>
<dbReference type="RefSeq" id="XP_064767198.1">
    <property type="nucleotide sequence ID" value="XM_064914239.1"/>
</dbReference>
<evidence type="ECO:0000313" key="6">
    <source>
        <dbReference type="EMBL" id="KAK7204165.1"/>
    </source>
</evidence>
<feature type="repeat" description="WD" evidence="3">
    <location>
        <begin position="275"/>
        <end position="316"/>
    </location>
</feature>
<dbReference type="InterPro" id="IPR001680">
    <property type="entry name" value="WD40_rpt"/>
</dbReference>
<sequence>MDEEDAVLDRSDDERESDELAGRESDADGNNDNDNDNDADNDGDADADADGEMDVDDDDEDDADGDGDADGDADGEERDQGDEDEDYPASSAATKHPSVDDEDPTNTVIDKDPTWLYSYAHSRQFVKSKLLPGLDGCPSYDIAPYVAAPMSTSINCVDLPQSMRWIFTGGQDGFIRKFDFFASVNGKLPLTVAQKHPFADSITKAGVLLSYWENEIPTETDDTVVTGPEDSEMQISPVYAMAVQSQCLWLVSGTSTGGITLQSIRHAEGRIHAHLKKHTSAVSVLRLNRDETSVISGGWDKKIFEWDLNTGNVVRDYSGSTGQISVIAWRPEVDTTVPSSAFSQNLEAVKEDMSAMNGADNDADAAAGMDKKEDDSDSMGSLFGEDNDDDDEETHGVSSELMQHDVISAAASTENHPDEEMVDAVSDLKAEKDESEGFEQAQTNGANDADSAKQTTEQQETDQKESSTSLGGGSVVVSLNGDTSEGDQKDQQQSNNVFVSASIDGKAKLWDRRSGKPIADIGQQSSVPPWCTSACWSLDGNSIYFGRRNCVVEEFSVRGSLEKPSRTLRLPAGSGPVSCVSPMPNGRHLVCASFDNIRLYDLQQSAASSTSQSSSVTSKVPFLIVPGHHGGTISDVLIDQTGKYMITTGGNRGWEGTATEVMLVYEIEKIM</sequence>
<feature type="compositionally biased region" description="Low complexity" evidence="4">
    <location>
        <begin position="358"/>
        <end position="368"/>
    </location>
</feature>
<dbReference type="SMART" id="SM00320">
    <property type="entry name" value="WD40"/>
    <property type="match status" value="6"/>
</dbReference>
<dbReference type="PROSITE" id="PS50082">
    <property type="entry name" value="WD_REPEATS_2"/>
    <property type="match status" value="2"/>
</dbReference>
<dbReference type="PANTHER" id="PTHR22847:SF735">
    <property type="entry name" value="AFR153WP"/>
    <property type="match status" value="1"/>
</dbReference>
<dbReference type="GeneID" id="90039751"/>
<comment type="caution">
    <text evidence="6">The sequence shown here is derived from an EMBL/GenBank/DDBJ whole genome shotgun (WGS) entry which is preliminary data.</text>
</comment>
<dbReference type="InterPro" id="IPR057544">
    <property type="entry name" value="Beta-prop_SPT8"/>
</dbReference>
<dbReference type="SUPFAM" id="SSF50978">
    <property type="entry name" value="WD40 repeat-like"/>
    <property type="match status" value="1"/>
</dbReference>
<feature type="domain" description="Transcription factor spt8 beta-propeller" evidence="5">
    <location>
        <begin position="140"/>
        <end position="379"/>
    </location>
</feature>
<reference evidence="6 7" key="1">
    <citation type="submission" date="2024-03" db="EMBL/GenBank/DDBJ databases">
        <title>Genome-scale model development and genomic sequencing of the oleaginous clade Lipomyces.</title>
        <authorList>
            <consortium name="Lawrence Berkeley National Laboratory"/>
            <person name="Czajka J.J."/>
            <person name="Han Y."/>
            <person name="Kim J."/>
            <person name="Mondo S.J."/>
            <person name="Hofstad B.A."/>
            <person name="Robles A."/>
            <person name="Haridas S."/>
            <person name="Riley R."/>
            <person name="LaButti K."/>
            <person name="Pangilinan J."/>
            <person name="Andreopoulos W."/>
            <person name="Lipzen A."/>
            <person name="Yan J."/>
            <person name="Wang M."/>
            <person name="Ng V."/>
            <person name="Grigoriev I.V."/>
            <person name="Spatafora J.W."/>
            <person name="Magnuson J.K."/>
            <person name="Baker S.E."/>
            <person name="Pomraning K.R."/>
        </authorList>
    </citation>
    <scope>NUCLEOTIDE SEQUENCE [LARGE SCALE GENOMIC DNA]</scope>
    <source>
        <strain evidence="6 7">Phaff 52-87</strain>
    </source>
</reference>
<gene>
    <name evidence="6" type="ORF">BZA70DRAFT_290712</name>
</gene>
<dbReference type="Proteomes" id="UP001498771">
    <property type="component" value="Unassembled WGS sequence"/>
</dbReference>
<feature type="region of interest" description="Disordered" evidence="4">
    <location>
        <begin position="430"/>
        <end position="497"/>
    </location>
</feature>
<evidence type="ECO:0000259" key="5">
    <source>
        <dbReference type="Pfam" id="PF23798"/>
    </source>
</evidence>
<feature type="region of interest" description="Disordered" evidence="4">
    <location>
        <begin position="358"/>
        <end position="398"/>
    </location>
</feature>
<name>A0ABR1F2U4_9ASCO</name>
<feature type="compositionally biased region" description="Basic and acidic residues" evidence="4">
    <location>
        <begin position="7"/>
        <end position="26"/>
    </location>
</feature>
<evidence type="ECO:0000313" key="7">
    <source>
        <dbReference type="Proteomes" id="UP001498771"/>
    </source>
</evidence>
<organism evidence="6 7">
    <name type="scientific">Myxozyma melibiosi</name>
    <dbReference type="NCBI Taxonomy" id="54550"/>
    <lineage>
        <taxon>Eukaryota</taxon>
        <taxon>Fungi</taxon>
        <taxon>Dikarya</taxon>
        <taxon>Ascomycota</taxon>
        <taxon>Saccharomycotina</taxon>
        <taxon>Lipomycetes</taxon>
        <taxon>Lipomycetales</taxon>
        <taxon>Lipomycetaceae</taxon>
        <taxon>Myxozyma</taxon>
    </lineage>
</organism>
<dbReference type="Pfam" id="PF23798">
    <property type="entry name" value="Beta-prop_SPT8"/>
    <property type="match status" value="2"/>
</dbReference>
<proteinExistence type="predicted"/>
<keyword evidence="7" id="KW-1185">Reference proteome</keyword>
<evidence type="ECO:0000256" key="2">
    <source>
        <dbReference type="ARBA" id="ARBA00022737"/>
    </source>
</evidence>
<evidence type="ECO:0000256" key="3">
    <source>
        <dbReference type="PROSITE-ProRule" id="PRU00221"/>
    </source>
</evidence>
<protein>
    <submittedName>
        <fullName evidence="6">WD40-repeat-containing domain protein</fullName>
    </submittedName>
</protein>
<dbReference type="PROSITE" id="PS50294">
    <property type="entry name" value="WD_REPEATS_REGION"/>
    <property type="match status" value="1"/>
</dbReference>
<dbReference type="InterPro" id="IPR015943">
    <property type="entry name" value="WD40/YVTN_repeat-like_dom_sf"/>
</dbReference>
<accession>A0ABR1F2U4</accession>
<evidence type="ECO:0000256" key="1">
    <source>
        <dbReference type="ARBA" id="ARBA00022574"/>
    </source>
</evidence>
<feature type="repeat" description="WD" evidence="3">
    <location>
        <begin position="494"/>
        <end position="520"/>
    </location>
</feature>
<dbReference type="InterPro" id="IPR036322">
    <property type="entry name" value="WD40_repeat_dom_sf"/>
</dbReference>
<keyword evidence="1 3" id="KW-0853">WD repeat</keyword>
<feature type="domain" description="Transcription factor spt8 beta-propeller" evidence="5">
    <location>
        <begin position="427"/>
        <end position="668"/>
    </location>
</feature>
<feature type="compositionally biased region" description="Acidic residues" evidence="4">
    <location>
        <begin position="27"/>
        <end position="87"/>
    </location>
</feature>
<dbReference type="PANTHER" id="PTHR22847">
    <property type="entry name" value="WD40 REPEAT PROTEIN"/>
    <property type="match status" value="1"/>
</dbReference>
<keyword evidence="2" id="KW-0677">Repeat</keyword>
<feature type="region of interest" description="Disordered" evidence="4">
    <location>
        <begin position="1"/>
        <end position="110"/>
    </location>
</feature>